<dbReference type="SUPFAM" id="SSF53850">
    <property type="entry name" value="Periplasmic binding protein-like II"/>
    <property type="match status" value="1"/>
</dbReference>
<organism evidence="6 7">
    <name type="scientific">Microbacterium azadirachtae</name>
    <dbReference type="NCBI Taxonomy" id="582680"/>
    <lineage>
        <taxon>Bacteria</taxon>
        <taxon>Bacillati</taxon>
        <taxon>Actinomycetota</taxon>
        <taxon>Actinomycetes</taxon>
        <taxon>Micrococcales</taxon>
        <taxon>Microbacteriaceae</taxon>
        <taxon>Microbacterium</taxon>
    </lineage>
</organism>
<dbReference type="InterPro" id="IPR036390">
    <property type="entry name" value="WH_DNA-bd_sf"/>
</dbReference>
<dbReference type="Proteomes" id="UP000033740">
    <property type="component" value="Unassembled WGS sequence"/>
</dbReference>
<dbReference type="GO" id="GO:0003700">
    <property type="term" value="F:DNA-binding transcription factor activity"/>
    <property type="evidence" value="ECO:0007669"/>
    <property type="project" value="InterPro"/>
</dbReference>
<dbReference type="Pfam" id="PF00126">
    <property type="entry name" value="HTH_1"/>
    <property type="match status" value="1"/>
</dbReference>
<accession>A0A0F0LHZ6</accession>
<dbReference type="Gene3D" id="3.40.190.10">
    <property type="entry name" value="Periplasmic binding protein-like II"/>
    <property type="match status" value="2"/>
</dbReference>
<keyword evidence="3" id="KW-0238">DNA-binding</keyword>
<dbReference type="AlphaFoldDB" id="A0A0F0LHZ6"/>
<name>A0A0F0LHZ6_9MICO</name>
<evidence type="ECO:0000256" key="3">
    <source>
        <dbReference type="ARBA" id="ARBA00023125"/>
    </source>
</evidence>
<evidence type="ECO:0000259" key="5">
    <source>
        <dbReference type="PROSITE" id="PS50931"/>
    </source>
</evidence>
<evidence type="ECO:0000256" key="4">
    <source>
        <dbReference type="ARBA" id="ARBA00023163"/>
    </source>
</evidence>
<dbReference type="PROSITE" id="PS50931">
    <property type="entry name" value="HTH_LYSR"/>
    <property type="match status" value="1"/>
</dbReference>
<keyword evidence="7" id="KW-1185">Reference proteome</keyword>
<evidence type="ECO:0000313" key="6">
    <source>
        <dbReference type="EMBL" id="KJL32284.1"/>
    </source>
</evidence>
<reference evidence="6 7" key="1">
    <citation type="submission" date="2015-02" db="EMBL/GenBank/DDBJ databases">
        <title>Draft genome sequences of ten Microbacterium spp. with emphasis on heavy metal contaminated environments.</title>
        <authorList>
            <person name="Corretto E."/>
        </authorList>
    </citation>
    <scope>NUCLEOTIDE SEQUENCE [LARGE SCALE GENOMIC DNA]</scope>
    <source>
        <strain evidence="6 7">ARN176</strain>
    </source>
</reference>
<comment type="similarity">
    <text evidence="1">Belongs to the LysR transcriptional regulatory family.</text>
</comment>
<protein>
    <submittedName>
        <fullName evidence="6">HTH-type transcriptional regulator GltC</fullName>
    </submittedName>
</protein>
<evidence type="ECO:0000313" key="7">
    <source>
        <dbReference type="Proteomes" id="UP000033740"/>
    </source>
</evidence>
<keyword evidence="4" id="KW-0804">Transcription</keyword>
<dbReference type="PANTHER" id="PTHR30346:SF29">
    <property type="entry name" value="LYSR SUBSTRATE-BINDING"/>
    <property type="match status" value="1"/>
</dbReference>
<dbReference type="GO" id="GO:0032993">
    <property type="term" value="C:protein-DNA complex"/>
    <property type="evidence" value="ECO:0007669"/>
    <property type="project" value="TreeGrafter"/>
</dbReference>
<dbReference type="Gene3D" id="1.10.10.10">
    <property type="entry name" value="Winged helix-like DNA-binding domain superfamily/Winged helix DNA-binding domain"/>
    <property type="match status" value="1"/>
</dbReference>
<dbReference type="InterPro" id="IPR000847">
    <property type="entry name" value="LysR_HTH_N"/>
</dbReference>
<evidence type="ECO:0000256" key="1">
    <source>
        <dbReference type="ARBA" id="ARBA00009437"/>
    </source>
</evidence>
<dbReference type="Pfam" id="PF03466">
    <property type="entry name" value="LysR_substrate"/>
    <property type="match status" value="1"/>
</dbReference>
<dbReference type="PANTHER" id="PTHR30346">
    <property type="entry name" value="TRANSCRIPTIONAL DUAL REGULATOR HCAR-RELATED"/>
    <property type="match status" value="1"/>
</dbReference>
<proteinExistence type="inferred from homology"/>
<feature type="domain" description="HTH lysR-type" evidence="5">
    <location>
        <begin position="19"/>
        <end position="76"/>
    </location>
</feature>
<dbReference type="GO" id="GO:0003677">
    <property type="term" value="F:DNA binding"/>
    <property type="evidence" value="ECO:0007669"/>
    <property type="project" value="UniProtKB-KW"/>
</dbReference>
<sequence>MRNEDNSSLVNTYYGATMLDLRQLRALRTVSDEGSVLRAATALQWSQPTVTHHLRGLERELGAAVVTSGSGGTRLTAVGEAMLPHAIAILDRSERAVDEVRDLLASERRRIAIGVFPSAGARLLPQVVRALQGAGFEPLVSEAELDPLMAAVVGLRLDAAIVYDAPGRPTILPPGFRMIPVRQEHLAVIVPPAHPLAGRTGVPLADLSDEGWIAGATEADPVDAALARAAEEAGFTPRIAMRSDDYAVVAAYVAAEFGVALVPELALPAHLDAVATVEIADAVFERRIFLVTAPTVGTAARRALEGALRAPAGG</sequence>
<keyword evidence="2" id="KW-0805">Transcription regulation</keyword>
<dbReference type="PATRIC" id="fig|582680.6.peg.2828"/>
<evidence type="ECO:0000256" key="2">
    <source>
        <dbReference type="ARBA" id="ARBA00023015"/>
    </source>
</evidence>
<dbReference type="STRING" id="582680.RS86_02756"/>
<dbReference type="SUPFAM" id="SSF46785">
    <property type="entry name" value="Winged helix' DNA-binding domain"/>
    <property type="match status" value="1"/>
</dbReference>
<gene>
    <name evidence="6" type="primary">gltC_4</name>
    <name evidence="6" type="ORF">RS86_02756</name>
</gene>
<dbReference type="InterPro" id="IPR036388">
    <property type="entry name" value="WH-like_DNA-bd_sf"/>
</dbReference>
<comment type="caution">
    <text evidence="6">The sequence shown here is derived from an EMBL/GenBank/DDBJ whole genome shotgun (WGS) entry which is preliminary data.</text>
</comment>
<dbReference type="EMBL" id="JYIX01000037">
    <property type="protein sequence ID" value="KJL32284.1"/>
    <property type="molecule type" value="Genomic_DNA"/>
</dbReference>
<dbReference type="InterPro" id="IPR005119">
    <property type="entry name" value="LysR_subst-bd"/>
</dbReference>